<proteinExistence type="predicted"/>
<evidence type="ECO:0000313" key="2">
    <source>
        <dbReference type="Proteomes" id="UP001152795"/>
    </source>
</evidence>
<protein>
    <submittedName>
        <fullName evidence="1">Uncharacterized protein</fullName>
    </submittedName>
</protein>
<comment type="caution">
    <text evidence="1">The sequence shown here is derived from an EMBL/GenBank/DDBJ whole genome shotgun (WGS) entry which is preliminary data.</text>
</comment>
<gene>
    <name evidence="1" type="ORF">PACLA_8A089825</name>
</gene>
<dbReference type="Proteomes" id="UP001152795">
    <property type="component" value="Unassembled WGS sequence"/>
</dbReference>
<accession>A0A6S7JY81</accession>
<feature type="non-terminal residue" evidence="1">
    <location>
        <position position="1"/>
    </location>
</feature>
<organism evidence="1 2">
    <name type="scientific">Paramuricea clavata</name>
    <name type="common">Red gorgonian</name>
    <name type="synonym">Violescent sea-whip</name>
    <dbReference type="NCBI Taxonomy" id="317549"/>
    <lineage>
        <taxon>Eukaryota</taxon>
        <taxon>Metazoa</taxon>
        <taxon>Cnidaria</taxon>
        <taxon>Anthozoa</taxon>
        <taxon>Octocorallia</taxon>
        <taxon>Malacalcyonacea</taxon>
        <taxon>Plexauridae</taxon>
        <taxon>Paramuricea</taxon>
    </lineage>
</organism>
<name>A0A6S7JY81_PARCT</name>
<dbReference type="AlphaFoldDB" id="A0A6S7JY81"/>
<evidence type="ECO:0000313" key="1">
    <source>
        <dbReference type="EMBL" id="CAB4037926.1"/>
    </source>
</evidence>
<reference evidence="1" key="1">
    <citation type="submission" date="2020-04" db="EMBL/GenBank/DDBJ databases">
        <authorList>
            <person name="Alioto T."/>
            <person name="Alioto T."/>
            <person name="Gomez Garrido J."/>
        </authorList>
    </citation>
    <scope>NUCLEOTIDE SEQUENCE</scope>
    <source>
        <strain evidence="1">A484AB</strain>
    </source>
</reference>
<keyword evidence="2" id="KW-1185">Reference proteome</keyword>
<sequence length="113" mass="13416">MYNEATEKMQSSKLKLKALFKCLSNPVFTLQAFLEAATKSHILSLLTMSEDLNQNIDEDTVDQLLRKWKHNAVPKELKEYLKRSLKRWLPKTKIQERFQNYKKEPESHHGKRN</sequence>
<dbReference type="EMBL" id="CACRXK020023618">
    <property type="protein sequence ID" value="CAB4037926.1"/>
    <property type="molecule type" value="Genomic_DNA"/>
</dbReference>